<evidence type="ECO:0000256" key="5">
    <source>
        <dbReference type="SAM" id="Phobius"/>
    </source>
</evidence>
<evidence type="ECO:0000256" key="2">
    <source>
        <dbReference type="ARBA" id="ARBA00022692"/>
    </source>
</evidence>
<dbReference type="PROSITE" id="PS00141">
    <property type="entry name" value="ASP_PROTEASE"/>
    <property type="match status" value="1"/>
</dbReference>
<feature type="transmembrane region" description="Helical" evidence="5">
    <location>
        <begin position="212"/>
        <end position="233"/>
    </location>
</feature>
<evidence type="ECO:0000256" key="4">
    <source>
        <dbReference type="ARBA" id="ARBA00023136"/>
    </source>
</evidence>
<dbReference type="InterPro" id="IPR013525">
    <property type="entry name" value="ABC2_TM"/>
</dbReference>
<keyword evidence="2 5" id="KW-0812">Transmembrane</keyword>
<comment type="caution">
    <text evidence="7">The sequence shown here is derived from an EMBL/GenBank/DDBJ whole genome shotgun (WGS) entry which is preliminary data.</text>
</comment>
<evidence type="ECO:0000256" key="1">
    <source>
        <dbReference type="ARBA" id="ARBA00004141"/>
    </source>
</evidence>
<keyword evidence="3 5" id="KW-1133">Transmembrane helix</keyword>
<evidence type="ECO:0000259" key="6">
    <source>
        <dbReference type="Pfam" id="PF12698"/>
    </source>
</evidence>
<feature type="transmembrane region" description="Helical" evidence="5">
    <location>
        <begin position="254"/>
        <end position="275"/>
    </location>
</feature>
<gene>
    <name evidence="7" type="ORF">ACFQ2J_00390</name>
</gene>
<proteinExistence type="predicted"/>
<dbReference type="Pfam" id="PF12698">
    <property type="entry name" value="ABC2_membrane_3"/>
    <property type="match status" value="1"/>
</dbReference>
<feature type="transmembrane region" description="Helical" evidence="5">
    <location>
        <begin position="287"/>
        <end position="309"/>
    </location>
</feature>
<accession>A0ABW3KY13</accession>
<sequence>MQSLSLVLFELKAMAKRPFLLFLCWIGPFLVLGLLAYLISGYFGSESEKVKAAFVDHDQTFETKALITQLQEEETLRQQIELIEMDSSEASKMLEEQTIAGVVTIPEGFTSDLRNGANTPVQVLLDQQQALESSMIQLLLDSGATYISAAQSGVNAAYDLAISQVEEDEERKRLLQQTIVTFTFAALDRNELFTQEEMQKGASVGWMEHSFLAFWMLGSWISISALLFMSGSLAQSSILLRLRSLHILRYQSQLAQGGILTAYLWIISEVLFFAVDHWLSFDGGMLLHTFLLGHALLQAGVITFLTSWIESPGQAALWNLSLCLPILLVSGVLIPQIYLPDWISDKLKYSPWHHLYRGIVEPAAPLLLVLSGAGILFFLTAWLIGWRREERHAYTT</sequence>
<feature type="domain" description="ABC-2 type transporter transmembrane" evidence="6">
    <location>
        <begin position="20"/>
        <end position="382"/>
    </location>
</feature>
<keyword evidence="4 5" id="KW-0472">Membrane</keyword>
<protein>
    <submittedName>
        <fullName evidence="7">ABC transporter permease</fullName>
    </submittedName>
</protein>
<dbReference type="EMBL" id="JBHTKL010000001">
    <property type="protein sequence ID" value="MFD1017638.1"/>
    <property type="molecule type" value="Genomic_DNA"/>
</dbReference>
<dbReference type="RefSeq" id="WP_386055533.1">
    <property type="nucleotide sequence ID" value="NZ_JBHTKL010000001.1"/>
</dbReference>
<dbReference type="InterPro" id="IPR001969">
    <property type="entry name" value="Aspartic_peptidase_AS"/>
</dbReference>
<feature type="transmembrane region" description="Helical" evidence="5">
    <location>
        <begin position="316"/>
        <end position="339"/>
    </location>
</feature>
<evidence type="ECO:0000313" key="8">
    <source>
        <dbReference type="Proteomes" id="UP001596990"/>
    </source>
</evidence>
<feature type="transmembrane region" description="Helical" evidence="5">
    <location>
        <begin position="20"/>
        <end position="39"/>
    </location>
</feature>
<keyword evidence="8" id="KW-1185">Reference proteome</keyword>
<dbReference type="Gene3D" id="3.40.1710.10">
    <property type="entry name" value="abc type-2 transporter like domain"/>
    <property type="match status" value="1"/>
</dbReference>
<reference evidence="8" key="1">
    <citation type="journal article" date="2019" name="Int. J. Syst. Evol. Microbiol.">
        <title>The Global Catalogue of Microorganisms (GCM) 10K type strain sequencing project: providing services to taxonomists for standard genome sequencing and annotation.</title>
        <authorList>
            <consortium name="The Broad Institute Genomics Platform"/>
            <consortium name="The Broad Institute Genome Sequencing Center for Infectious Disease"/>
            <person name="Wu L."/>
            <person name="Ma J."/>
        </authorList>
    </citation>
    <scope>NUCLEOTIDE SEQUENCE [LARGE SCALE GENOMIC DNA]</scope>
    <source>
        <strain evidence="8">CCUG 56607</strain>
    </source>
</reference>
<name>A0ABW3KY13_9BACI</name>
<feature type="transmembrane region" description="Helical" evidence="5">
    <location>
        <begin position="359"/>
        <end position="384"/>
    </location>
</feature>
<comment type="subcellular location">
    <subcellularLocation>
        <location evidence="1">Membrane</location>
        <topology evidence="1">Multi-pass membrane protein</topology>
    </subcellularLocation>
</comment>
<evidence type="ECO:0000256" key="3">
    <source>
        <dbReference type="ARBA" id="ARBA00022989"/>
    </source>
</evidence>
<organism evidence="7 8">
    <name type="scientific">Thalassobacillus hwangdonensis</name>
    <dbReference type="NCBI Taxonomy" id="546108"/>
    <lineage>
        <taxon>Bacteria</taxon>
        <taxon>Bacillati</taxon>
        <taxon>Bacillota</taxon>
        <taxon>Bacilli</taxon>
        <taxon>Bacillales</taxon>
        <taxon>Bacillaceae</taxon>
        <taxon>Thalassobacillus</taxon>
    </lineage>
</organism>
<dbReference type="Proteomes" id="UP001596990">
    <property type="component" value="Unassembled WGS sequence"/>
</dbReference>
<evidence type="ECO:0000313" key="7">
    <source>
        <dbReference type="EMBL" id="MFD1017638.1"/>
    </source>
</evidence>